<proteinExistence type="predicted"/>
<accession>A0AAV8VRR1</accession>
<comment type="caution">
    <text evidence="1">The sequence shown here is derived from an EMBL/GenBank/DDBJ whole genome shotgun (WGS) entry which is preliminary data.</text>
</comment>
<name>A0AAV8VRR1_9CUCU</name>
<keyword evidence="2" id="KW-1185">Reference proteome</keyword>
<dbReference type="PANTHER" id="PTHR37162:SF11">
    <property type="match status" value="1"/>
</dbReference>
<dbReference type="EMBL" id="JANEYG010000036">
    <property type="protein sequence ID" value="KAJ8917012.1"/>
    <property type="molecule type" value="Genomic_DNA"/>
</dbReference>
<dbReference type="AlphaFoldDB" id="A0AAV8VRR1"/>
<dbReference type="PANTHER" id="PTHR37162">
    <property type="entry name" value="HAT FAMILY DIMERISATION DOMAINCONTAINING PROTEIN-RELATED"/>
    <property type="match status" value="1"/>
</dbReference>
<sequence>MGRQAILSHIKSEGHKKNENIPEIYWMLHIIETHSSLNSVNKSVPLFKIMFPNSDIAQKYVAWFYEGILFYFQENLNHTLKDTKHYVICFDEALNKVSQKGQMDLAVRYYNDNTDLVDTRYLTSVFISGRPTSENILKHFLLGIQELKVNRIIQISMDDQPYPSVNWKFYRLLKQKLDDECSLIDLGSCGLHIIHGSLQTGHKASGWSVNSFLTGLYLLFKDVPTRRSDFIGIIEITKTSVFPLKFCQTRWVEGSRAANRALEIFNSVKLYVLSDTVKLPHSTSTKNVLNGIKNSLLPVKIAFFSMMASTLEPFLTKFQSNYPLSPYLYRVFLNDMLIFQKKQWRTIFSPKVFNVKPVPTPLVQIKKLFVD</sequence>
<gene>
    <name evidence="1" type="ORF">NQ315_012930</name>
</gene>
<organism evidence="1 2">
    <name type="scientific">Exocentrus adspersus</name>
    <dbReference type="NCBI Taxonomy" id="1586481"/>
    <lineage>
        <taxon>Eukaryota</taxon>
        <taxon>Metazoa</taxon>
        <taxon>Ecdysozoa</taxon>
        <taxon>Arthropoda</taxon>
        <taxon>Hexapoda</taxon>
        <taxon>Insecta</taxon>
        <taxon>Pterygota</taxon>
        <taxon>Neoptera</taxon>
        <taxon>Endopterygota</taxon>
        <taxon>Coleoptera</taxon>
        <taxon>Polyphaga</taxon>
        <taxon>Cucujiformia</taxon>
        <taxon>Chrysomeloidea</taxon>
        <taxon>Cerambycidae</taxon>
        <taxon>Lamiinae</taxon>
        <taxon>Acanthocinini</taxon>
        <taxon>Exocentrus</taxon>
    </lineage>
</organism>
<reference evidence="1 2" key="1">
    <citation type="journal article" date="2023" name="Insect Mol. Biol.">
        <title>Genome sequencing provides insights into the evolution of gene families encoding plant cell wall-degrading enzymes in longhorned beetles.</title>
        <authorList>
            <person name="Shin N.R."/>
            <person name="Okamura Y."/>
            <person name="Kirsch R."/>
            <person name="Pauchet Y."/>
        </authorList>
    </citation>
    <scope>NUCLEOTIDE SEQUENCE [LARGE SCALE GENOMIC DNA]</scope>
    <source>
        <strain evidence="1">EAD_L_NR</strain>
    </source>
</reference>
<evidence type="ECO:0000313" key="1">
    <source>
        <dbReference type="EMBL" id="KAJ8917012.1"/>
    </source>
</evidence>
<evidence type="ECO:0000313" key="2">
    <source>
        <dbReference type="Proteomes" id="UP001159042"/>
    </source>
</evidence>
<evidence type="ECO:0008006" key="3">
    <source>
        <dbReference type="Google" id="ProtNLM"/>
    </source>
</evidence>
<protein>
    <recommendedName>
        <fullName evidence="3">LAGLIDADG homing endonuclease</fullName>
    </recommendedName>
</protein>
<dbReference type="Proteomes" id="UP001159042">
    <property type="component" value="Unassembled WGS sequence"/>
</dbReference>